<reference evidence="3" key="1">
    <citation type="journal article" date="2018" name="Front. Microbiol.">
        <title>Genome-Based Analysis Reveals the Taxonomy and Diversity of the Family Idiomarinaceae.</title>
        <authorList>
            <person name="Liu Y."/>
            <person name="Lai Q."/>
            <person name="Shao Z."/>
        </authorList>
    </citation>
    <scope>NUCLEOTIDE SEQUENCE [LARGE SCALE GENOMIC DNA]</scope>
    <source>
        <strain evidence="3">SN-14</strain>
    </source>
</reference>
<dbReference type="InterPro" id="IPR038695">
    <property type="entry name" value="Saro_0823-like_sf"/>
</dbReference>
<dbReference type="RefSeq" id="WP_105306255.1">
    <property type="nucleotide sequence ID" value="NZ_PIPS01000001.1"/>
</dbReference>
<dbReference type="Proteomes" id="UP000286680">
    <property type="component" value="Unassembled WGS sequence"/>
</dbReference>
<comment type="caution">
    <text evidence="2">The sequence shown here is derived from an EMBL/GenBank/DDBJ whole genome shotgun (WGS) entry which is preliminary data.</text>
</comment>
<sequence>MSSRKTALVVASVLLTVASTAMAQQWRVPAPQSFEKTAICLGQLEQPLTVELADTTAQHARGLMGREQLGDYEGMLFRYPQVRSGSSGFWMYQTLIPLDIAYLNERGEIVKTFTMLPCGSDDPNQCRSYAPGKNYQYALEMNAGFFAEHDIRMGDRVTIVGTVEDGQRCSELLQ</sequence>
<dbReference type="InterPro" id="IPR003795">
    <property type="entry name" value="DUF192"/>
</dbReference>
<name>A0AA94EG27_9GAMM</name>
<proteinExistence type="predicted"/>
<dbReference type="AlphaFoldDB" id="A0AA94EG27"/>
<dbReference type="EMBL" id="PIPS01000001">
    <property type="protein sequence ID" value="RUO44607.1"/>
    <property type="molecule type" value="Genomic_DNA"/>
</dbReference>
<keyword evidence="1" id="KW-0732">Signal</keyword>
<protein>
    <recommendedName>
        <fullName evidence="4">DUF192 domain-containing protein</fullName>
    </recommendedName>
</protein>
<dbReference type="Gene3D" id="2.60.120.1140">
    <property type="entry name" value="Protein of unknown function DUF192"/>
    <property type="match status" value="1"/>
</dbReference>
<evidence type="ECO:0008006" key="4">
    <source>
        <dbReference type="Google" id="ProtNLM"/>
    </source>
</evidence>
<feature type="signal peptide" evidence="1">
    <location>
        <begin position="1"/>
        <end position="23"/>
    </location>
</feature>
<dbReference type="PANTHER" id="PTHR37953">
    <property type="entry name" value="UPF0127 PROTEIN MJ1496"/>
    <property type="match status" value="1"/>
</dbReference>
<feature type="chain" id="PRO_5041725081" description="DUF192 domain-containing protein" evidence="1">
    <location>
        <begin position="24"/>
        <end position="174"/>
    </location>
</feature>
<organism evidence="2 3">
    <name type="scientific">Idiomarina aquatica</name>
    <dbReference type="NCBI Taxonomy" id="1327752"/>
    <lineage>
        <taxon>Bacteria</taxon>
        <taxon>Pseudomonadati</taxon>
        <taxon>Pseudomonadota</taxon>
        <taxon>Gammaproteobacteria</taxon>
        <taxon>Alteromonadales</taxon>
        <taxon>Idiomarinaceae</taxon>
        <taxon>Idiomarina</taxon>
    </lineage>
</organism>
<evidence type="ECO:0000313" key="2">
    <source>
        <dbReference type="EMBL" id="RUO44607.1"/>
    </source>
</evidence>
<dbReference type="Pfam" id="PF02643">
    <property type="entry name" value="DUF192"/>
    <property type="match status" value="1"/>
</dbReference>
<dbReference type="PANTHER" id="PTHR37953:SF1">
    <property type="entry name" value="UPF0127 PROTEIN MJ1496"/>
    <property type="match status" value="1"/>
</dbReference>
<keyword evidence="3" id="KW-1185">Reference proteome</keyword>
<accession>A0AA94EG27</accession>
<evidence type="ECO:0000256" key="1">
    <source>
        <dbReference type="SAM" id="SignalP"/>
    </source>
</evidence>
<gene>
    <name evidence="2" type="ORF">CWE23_00790</name>
</gene>
<evidence type="ECO:0000313" key="3">
    <source>
        <dbReference type="Proteomes" id="UP000286680"/>
    </source>
</evidence>